<protein>
    <recommendedName>
        <fullName evidence="1">VOC domain-containing protein</fullName>
    </recommendedName>
</protein>
<dbReference type="InterPro" id="IPR037523">
    <property type="entry name" value="VOC_core"/>
</dbReference>
<feature type="domain" description="VOC" evidence="1">
    <location>
        <begin position="4"/>
        <end position="141"/>
    </location>
</feature>
<dbReference type="Pfam" id="PF13468">
    <property type="entry name" value="Glyoxalase_3"/>
    <property type="match status" value="1"/>
</dbReference>
<dbReference type="InterPro" id="IPR025870">
    <property type="entry name" value="Glyoxalase-like_dom"/>
</dbReference>
<sequence>MLHSIDHIVILVSDLDAASADWARAGFTVTPGGTHAAGTTHNALVSFTDGTYFELIAFLGTDDKAQEHRWWPRVADGEGLIDYALLSDDLNADSAEARGRGLEMVGPDDGGRVRPDGQRLEWRSVMLGRGIGDPTLPFVIEDVTARGLRVPSGDAERHTLGLARVAGLTLVTKNLEESAQALTSLLGNPGEDVIVDEGGVLRFSLGAQWIALLQPGDDASEAGQYLRARGEGPYEVTLTGDSDDEGIIMPGAGDLLPLDQTHGARIRVVG</sequence>
<dbReference type="PANTHER" id="PTHR40265">
    <property type="entry name" value="BLL2707 PROTEIN"/>
    <property type="match status" value="1"/>
</dbReference>
<dbReference type="EMBL" id="CADCWN010000249">
    <property type="protein sequence ID" value="CAA9582376.1"/>
    <property type="molecule type" value="Genomic_DNA"/>
</dbReference>
<dbReference type="AlphaFoldDB" id="A0A6J4VQT4"/>
<dbReference type="PROSITE" id="PS51819">
    <property type="entry name" value="VOC"/>
    <property type="match status" value="1"/>
</dbReference>
<dbReference type="SUPFAM" id="SSF54593">
    <property type="entry name" value="Glyoxalase/Bleomycin resistance protein/Dihydroxybiphenyl dioxygenase"/>
    <property type="match status" value="1"/>
</dbReference>
<evidence type="ECO:0000259" key="1">
    <source>
        <dbReference type="PROSITE" id="PS51819"/>
    </source>
</evidence>
<name>A0A6J4VQT4_9BACT</name>
<evidence type="ECO:0000313" key="2">
    <source>
        <dbReference type="EMBL" id="CAA9582376.1"/>
    </source>
</evidence>
<proteinExistence type="predicted"/>
<reference evidence="2" key="1">
    <citation type="submission" date="2020-02" db="EMBL/GenBank/DDBJ databases">
        <authorList>
            <person name="Meier V. D."/>
        </authorList>
    </citation>
    <scope>NUCLEOTIDE SEQUENCE</scope>
    <source>
        <strain evidence="2">AVDCRST_MAG18</strain>
    </source>
</reference>
<dbReference type="PANTHER" id="PTHR40265:SF1">
    <property type="entry name" value="GLYOXALASE-LIKE DOMAIN-CONTAINING PROTEIN"/>
    <property type="match status" value="1"/>
</dbReference>
<dbReference type="Gene3D" id="3.10.180.10">
    <property type="entry name" value="2,3-Dihydroxybiphenyl 1,2-Dioxygenase, domain 1"/>
    <property type="match status" value="1"/>
</dbReference>
<dbReference type="InterPro" id="IPR029068">
    <property type="entry name" value="Glyas_Bleomycin-R_OHBP_Dase"/>
</dbReference>
<gene>
    <name evidence="2" type="ORF">AVDCRST_MAG18-3341</name>
</gene>
<accession>A0A6J4VQT4</accession>
<organism evidence="2">
    <name type="scientific">uncultured Thermomicrobiales bacterium</name>
    <dbReference type="NCBI Taxonomy" id="1645740"/>
    <lineage>
        <taxon>Bacteria</taxon>
        <taxon>Pseudomonadati</taxon>
        <taxon>Thermomicrobiota</taxon>
        <taxon>Thermomicrobia</taxon>
        <taxon>Thermomicrobiales</taxon>
        <taxon>environmental samples</taxon>
    </lineage>
</organism>